<name>A0A518C2Q0_9BACT</name>
<comment type="subunit">
    <text evidence="9">Homodimer, forms a heterotetramer with a Cas1 homodimer.</text>
</comment>
<evidence type="ECO:0000256" key="7">
    <source>
        <dbReference type="ARBA" id="ARBA00022842"/>
    </source>
</evidence>
<dbReference type="EMBL" id="CP036289">
    <property type="protein sequence ID" value="QDU73500.1"/>
    <property type="molecule type" value="Genomic_DNA"/>
</dbReference>
<evidence type="ECO:0000256" key="1">
    <source>
        <dbReference type="ARBA" id="ARBA00001946"/>
    </source>
</evidence>
<organism evidence="10 11">
    <name type="scientific">Bremerella volcania</name>
    <dbReference type="NCBI Taxonomy" id="2527984"/>
    <lineage>
        <taxon>Bacteria</taxon>
        <taxon>Pseudomonadati</taxon>
        <taxon>Planctomycetota</taxon>
        <taxon>Planctomycetia</taxon>
        <taxon>Pirellulales</taxon>
        <taxon>Pirellulaceae</taxon>
        <taxon>Bremerella</taxon>
    </lineage>
</organism>
<dbReference type="HAMAP" id="MF_01471">
    <property type="entry name" value="Cas2"/>
    <property type="match status" value="1"/>
</dbReference>
<comment type="similarity">
    <text evidence="2 9">Belongs to the CRISPR-associated endoribonuclease Cas2 protein family.</text>
</comment>
<sequence>MRITGYRAMWIMAMFDLPTDTKQARKEYALFRKRLLEDGFHRMQYSIYLRPCSSKESTEVHLRRIRAFLPPEGEVAVLSITDKQYERMEFMLGKLRECSPQMPDQLELF</sequence>
<evidence type="ECO:0000256" key="3">
    <source>
        <dbReference type="ARBA" id="ARBA00022722"/>
    </source>
</evidence>
<gene>
    <name evidence="9 10" type="primary">cas2</name>
    <name evidence="10" type="ORF">Pan97_04730</name>
</gene>
<keyword evidence="8 9" id="KW-0051">Antiviral defense</keyword>
<dbReference type="Proteomes" id="UP000318626">
    <property type="component" value="Chromosome"/>
</dbReference>
<dbReference type="KEGG" id="bvo:Pan97_04730"/>
<keyword evidence="5 9" id="KW-0255">Endonuclease</keyword>
<dbReference type="EC" id="3.1.-.-" evidence="9"/>
<dbReference type="SUPFAM" id="SSF143430">
    <property type="entry name" value="TTP0101/SSO1404-like"/>
    <property type="match status" value="1"/>
</dbReference>
<accession>A0A518C2Q0</accession>
<evidence type="ECO:0000313" key="11">
    <source>
        <dbReference type="Proteomes" id="UP000318626"/>
    </source>
</evidence>
<keyword evidence="6 9" id="KW-0378">Hydrolase</keyword>
<keyword evidence="11" id="KW-1185">Reference proteome</keyword>
<dbReference type="GO" id="GO:0004521">
    <property type="term" value="F:RNA endonuclease activity"/>
    <property type="evidence" value="ECO:0007669"/>
    <property type="project" value="InterPro"/>
</dbReference>
<dbReference type="InterPro" id="IPR019199">
    <property type="entry name" value="Virulence_VapD/CRISPR_Cas2"/>
</dbReference>
<comment type="function">
    <text evidence="9">CRISPR (clustered regularly interspaced short palindromic repeat), is an adaptive immune system that provides protection against mobile genetic elements (viruses, transposable elements and conjugative plasmids). CRISPR clusters contain sequences complementary to antecedent mobile elements and target invading nucleic acids. CRISPR clusters are transcribed and processed into CRISPR RNA (crRNA). Functions as a ssRNA-specific endoribonuclease. Involved in the integration of spacer DNA into the CRISPR cassette.</text>
</comment>
<evidence type="ECO:0000256" key="2">
    <source>
        <dbReference type="ARBA" id="ARBA00009959"/>
    </source>
</evidence>
<evidence type="ECO:0000256" key="9">
    <source>
        <dbReference type="HAMAP-Rule" id="MF_01471"/>
    </source>
</evidence>
<evidence type="ECO:0000256" key="8">
    <source>
        <dbReference type="ARBA" id="ARBA00023118"/>
    </source>
</evidence>
<dbReference type="NCBIfam" id="TIGR01573">
    <property type="entry name" value="cas2"/>
    <property type="match status" value="1"/>
</dbReference>
<keyword evidence="4 9" id="KW-0479">Metal-binding</keyword>
<evidence type="ECO:0000256" key="5">
    <source>
        <dbReference type="ARBA" id="ARBA00022759"/>
    </source>
</evidence>
<dbReference type="GO" id="GO:0043571">
    <property type="term" value="P:maintenance of CRISPR repeat elements"/>
    <property type="evidence" value="ECO:0007669"/>
    <property type="project" value="UniProtKB-UniRule"/>
</dbReference>
<evidence type="ECO:0000256" key="4">
    <source>
        <dbReference type="ARBA" id="ARBA00022723"/>
    </source>
</evidence>
<evidence type="ECO:0000256" key="6">
    <source>
        <dbReference type="ARBA" id="ARBA00022801"/>
    </source>
</evidence>
<proteinExistence type="inferred from homology"/>
<dbReference type="GO" id="GO:0051607">
    <property type="term" value="P:defense response to virus"/>
    <property type="evidence" value="ECO:0007669"/>
    <property type="project" value="UniProtKB-UniRule"/>
</dbReference>
<protein>
    <recommendedName>
        <fullName evidence="9">CRISPR-associated endoribonuclease Cas2</fullName>
        <ecNumber evidence="9">3.1.-.-</ecNumber>
    </recommendedName>
</protein>
<reference evidence="11" key="1">
    <citation type="submission" date="2019-02" db="EMBL/GenBank/DDBJ databases">
        <title>Deep-cultivation of Planctomycetes and their phenomic and genomic characterization uncovers novel biology.</title>
        <authorList>
            <person name="Wiegand S."/>
            <person name="Jogler M."/>
            <person name="Boedeker C."/>
            <person name="Pinto D."/>
            <person name="Vollmers J."/>
            <person name="Rivas-Marin E."/>
            <person name="Kohn T."/>
            <person name="Peeters S.H."/>
            <person name="Heuer A."/>
            <person name="Rast P."/>
            <person name="Oberbeckmann S."/>
            <person name="Bunk B."/>
            <person name="Jeske O."/>
            <person name="Meyerdierks A."/>
            <person name="Storesund J.E."/>
            <person name="Kallscheuer N."/>
            <person name="Luecker S."/>
            <person name="Lage O.M."/>
            <person name="Pohl T."/>
            <person name="Merkel B.J."/>
            <person name="Hornburger P."/>
            <person name="Mueller R.-W."/>
            <person name="Bruemmer F."/>
            <person name="Labrenz M."/>
            <person name="Spormann A.M."/>
            <person name="Op den Camp H."/>
            <person name="Overmann J."/>
            <person name="Amann R."/>
            <person name="Jetten M.S.M."/>
            <person name="Mascher T."/>
            <person name="Medema M.H."/>
            <person name="Devos D.P."/>
            <person name="Kaster A.-K."/>
            <person name="Ovreas L."/>
            <person name="Rohde M."/>
            <person name="Galperin M.Y."/>
            <person name="Jogler C."/>
        </authorList>
    </citation>
    <scope>NUCLEOTIDE SEQUENCE [LARGE SCALE GENOMIC DNA]</scope>
    <source>
        <strain evidence="11">Pan97</strain>
    </source>
</reference>
<dbReference type="InterPro" id="IPR021127">
    <property type="entry name" value="CRISPR_associated_Cas2"/>
</dbReference>
<dbReference type="Gene3D" id="3.30.70.240">
    <property type="match status" value="1"/>
</dbReference>
<dbReference type="GO" id="GO:0016787">
    <property type="term" value="F:hydrolase activity"/>
    <property type="evidence" value="ECO:0007669"/>
    <property type="project" value="UniProtKB-KW"/>
</dbReference>
<keyword evidence="3 9" id="KW-0540">Nuclease</keyword>
<comment type="cofactor">
    <cofactor evidence="1 9">
        <name>Mg(2+)</name>
        <dbReference type="ChEBI" id="CHEBI:18420"/>
    </cofactor>
</comment>
<dbReference type="GO" id="GO:0046872">
    <property type="term" value="F:metal ion binding"/>
    <property type="evidence" value="ECO:0007669"/>
    <property type="project" value="UniProtKB-UniRule"/>
</dbReference>
<dbReference type="AlphaFoldDB" id="A0A518C2Q0"/>
<dbReference type="Pfam" id="PF09827">
    <property type="entry name" value="CRISPR_Cas2"/>
    <property type="match status" value="1"/>
</dbReference>
<evidence type="ECO:0000313" key="10">
    <source>
        <dbReference type="EMBL" id="QDU73500.1"/>
    </source>
</evidence>
<feature type="binding site" evidence="9">
    <location>
        <position position="16"/>
    </location>
    <ligand>
        <name>Mg(2+)</name>
        <dbReference type="ChEBI" id="CHEBI:18420"/>
        <note>catalytic</note>
    </ligand>
</feature>
<keyword evidence="7 9" id="KW-0460">Magnesium</keyword>